<evidence type="ECO:0000313" key="4">
    <source>
        <dbReference type="EMBL" id="ODV64036.1"/>
    </source>
</evidence>
<evidence type="ECO:0000256" key="1">
    <source>
        <dbReference type="PROSITE-ProRule" id="PRU00984"/>
    </source>
</evidence>
<dbReference type="InterPro" id="IPR043161">
    <property type="entry name" value="DOCK_C_lobe_A"/>
</dbReference>
<protein>
    <recommendedName>
        <fullName evidence="3">DOCKER domain-containing protein</fullName>
    </recommendedName>
</protein>
<feature type="compositionally biased region" description="Low complexity" evidence="2">
    <location>
        <begin position="1849"/>
        <end position="1864"/>
    </location>
</feature>
<dbReference type="GO" id="GO:0005085">
    <property type="term" value="F:guanyl-nucleotide exchange factor activity"/>
    <property type="evidence" value="ECO:0007669"/>
    <property type="project" value="InterPro"/>
</dbReference>
<dbReference type="Proteomes" id="UP000095038">
    <property type="component" value="Unassembled WGS sequence"/>
</dbReference>
<dbReference type="GO" id="GO:0000422">
    <property type="term" value="P:autophagy of mitochondrion"/>
    <property type="evidence" value="ECO:0007669"/>
    <property type="project" value="EnsemblFungi"/>
</dbReference>
<dbReference type="GO" id="GO:0031267">
    <property type="term" value="F:small GTPase binding"/>
    <property type="evidence" value="ECO:0007669"/>
    <property type="project" value="TreeGrafter"/>
</dbReference>
<comment type="similarity">
    <text evidence="1">Belongs to the DOCK family.</text>
</comment>
<dbReference type="GO" id="GO:0005739">
    <property type="term" value="C:mitochondrion"/>
    <property type="evidence" value="ECO:0007669"/>
    <property type="project" value="EnsemblFungi"/>
</dbReference>
<dbReference type="Pfam" id="PF25338">
    <property type="entry name" value="C2_DCK_4th"/>
    <property type="match status" value="1"/>
</dbReference>
<dbReference type="InterPro" id="IPR043162">
    <property type="entry name" value="DOCK_C_lobe_C"/>
</dbReference>
<proteinExistence type="inferred from homology"/>
<dbReference type="InterPro" id="IPR027357">
    <property type="entry name" value="DOCKER_dom"/>
</dbReference>
<sequence length="1885" mass="214004">MLSKWSPLPMLAHGRIIKSFLPQNHLERLPPYYQNLYPGDEVYIFEINDNWARGYLLVQPLPTDFIAVSTNLEKLPDQRINVVIFPLTHVRILEKIPIPLNGGGLNDDQTLTYHMKPPLPALRLDSGDLLDEITPAISLLSSHIYSLYSVGEFNLSLKLGNLYYELDEIRIKLNYNLCTKAEKNLARKNASLLLSKIAKLLSSKGINRFDKTNSAIKYDVSGYEAIMSRDPLNGDLFDYNNSLLKSQATPDIIASNQLMYALCSNYPISDLDLGSLIPPPNNKFVRAIPSQILVDFKSVTGSSNLNPKGFAGMTCYMYLRNTRKRLTEAFAVNINNSQDFLLEHLSAALFRNIPSTEIDKGRIYLVALLTEEIDINILRNTNNQPNSLRRIRKGIAAGVTDISRIFSRHKGALASGESHQFIIKLFGSYINQNDTMASNGETNYGWGELVDRIIRGSNKGVAVNPRAERLIVSIKEFKNDLQTFINDFDTNGPRPISQIRTIYYDPLVKPYERIYLSLGKAHLNQTLHQSLPVTIQISTTNPSIHFTKGTNEKNRKNWQFVSVYSDESIGELIKISGIDAGLSINDTEYLTFFAYINGEIVADGKLLIRNKNKIVEYKKTHIVELASIQNSHNIAVTFELTTEYVGKNYNIDHAINTLLNWKTLINLPSNESNLMTIITKFNILDTSQLIKYFPELLKSLLEIYKASVDLNLPNLNKTIFEAIVHMLDFVVARQEQYVYLFEDFVDNTKNLPYIGFHLLSKMESYFSCFKTSWEYLNRSVCRVSTLILRLAILTTSQQTVEIFNRSWNEFLGSISSFLNSKDKRFTSDQSSVLEVIDLWLLSLRAIFIDEDILNFGIILIDSVGIRGLSKQDDFSSSAPSMGLTTKRNDKVFGFIITKLLLIRRLLHSWFVENHKCRDRLIITSINWAMEVLLANTDVEAARLANGILISILRLTWDIVKSNRTEDLYLCRGVSRLLPTICDILNNYNKFARTHSLFKPKRTFTPLFPSDYPFPEITMDSIVNDEVFVEVLIEMMTIFSYLSKIARVIAGPKGFLSILEESKADTMFVSQYFVQKITKQHILSLINTAKLLISSKCYPASKWLSLHAMVIESAVSSFELVKYIMEIDYIPSVDEMEQFDRSLWGNFLKTCLKFATAMPSSICHLAEVPRKACWKITGDVRNRCALLINEVWDALAWDALEEDIVRFQLKKFGGYQVEFINFNYGVLQDLMLFCMQRHSNCQILGVKMLHTIIISEWLLNGNFNEIEKECILGFYEIFHSNKYKPGQYEERNFIRRLKMSIKIDPEDEAFPAIDGLIQNLSEFLEVLNDLENVPEGPEFDDDRTFHKININGFLKHVDKPELLHSFINEMVEDNLSKTNFVQAGLSYQLLASTYNWNLDDKLPLCIKPKFPSQSSFERKETLYKMIAENFVKGNALEKAIDIYKELAQAYDTISYDFKGLSYVHENLSKLYLSLETVDRLTPAYFRISFIGYGFPKSVRARQFIYEGLPFEHITSIHDRLLRLHPGATIISNDEEAKQLYEVTPSGRYLHITTVEPQMNLPANVSGLTVGARFYLENRNLCQFTSARRLPGSTSVMDLWVEETTYETYTTFPTLMNRSEIKRAIKVKLSPLQNALRSLSSKTQELISLEIMANKAIKEKEDVNSIFGELSRQLAGTIDAPVNGGIGQYRVFFVNENFTKNSQYTSQLESLKHSFGELANTIQRCLVIHGKLVPVSLQESHLSLIKLFQKNFEEEINLLAEFNSHHPSANIKSNSAVNGGGVHSGSIQMLGGLSGMSSMNGNGINNGVNSSINNIGNNTNGINSLNGISVMNGINGIDYLNKIAPTESIMSTTTDSTGSRSTTSGSHKSAIAKRTVLNWRQSRNITE</sequence>
<dbReference type="Gene3D" id="1.20.58.740">
    <property type="match status" value="1"/>
</dbReference>
<evidence type="ECO:0000313" key="5">
    <source>
        <dbReference type="Proteomes" id="UP000095038"/>
    </source>
</evidence>
<dbReference type="PANTHER" id="PTHR45653:SF10">
    <property type="entry name" value="MYOBLAST CITY, ISOFORM B"/>
    <property type="match status" value="1"/>
</dbReference>
<dbReference type="Pfam" id="PF16172">
    <property type="entry name" value="DOCK_N"/>
    <property type="match status" value="1"/>
</dbReference>
<feature type="region of interest" description="Disordered" evidence="2">
    <location>
        <begin position="1849"/>
        <end position="1870"/>
    </location>
</feature>
<dbReference type="Pfam" id="PF20421">
    <property type="entry name" value="DHR-2_Lobe_C"/>
    <property type="match status" value="1"/>
</dbReference>
<dbReference type="OrthoDB" id="18896at2759"/>
<dbReference type="InParanoid" id="A0A1D2VQZ5"/>
<name>A0A1D2VQZ5_9ASCO</name>
<dbReference type="RefSeq" id="XP_020050343.1">
    <property type="nucleotide sequence ID" value="XM_020194324.1"/>
</dbReference>
<dbReference type="STRING" id="1344418.A0A1D2VQZ5"/>
<dbReference type="GO" id="GO:0007264">
    <property type="term" value="P:small GTPase-mediated signal transduction"/>
    <property type="evidence" value="ECO:0007669"/>
    <property type="project" value="InterPro"/>
</dbReference>
<dbReference type="GO" id="GO:0005886">
    <property type="term" value="C:plasma membrane"/>
    <property type="evidence" value="ECO:0007669"/>
    <property type="project" value="EnsemblFungi"/>
</dbReference>
<reference evidence="5" key="1">
    <citation type="submission" date="2016-05" db="EMBL/GenBank/DDBJ databases">
        <title>Comparative genomics of biotechnologically important yeasts.</title>
        <authorList>
            <consortium name="DOE Joint Genome Institute"/>
            <person name="Riley R."/>
            <person name="Haridas S."/>
            <person name="Wolfe K.H."/>
            <person name="Lopes M.R."/>
            <person name="Hittinger C.T."/>
            <person name="Goker M."/>
            <person name="Salamov A."/>
            <person name="Wisecaver J."/>
            <person name="Long T.M."/>
            <person name="Aerts A.L."/>
            <person name="Barry K."/>
            <person name="Choi C."/>
            <person name="Clum A."/>
            <person name="Coughlan A.Y."/>
            <person name="Deshpande S."/>
            <person name="Douglass A.P."/>
            <person name="Hanson S.J."/>
            <person name="Klenk H.-P."/>
            <person name="Labutti K."/>
            <person name="Lapidus A."/>
            <person name="Lindquist E."/>
            <person name="Lipzen A."/>
            <person name="Meier-Kolthoff J.P."/>
            <person name="Ohm R.A."/>
            <person name="Otillar R.P."/>
            <person name="Pangilinan J."/>
            <person name="Peng Y."/>
            <person name="Rokas A."/>
            <person name="Rosa C.A."/>
            <person name="Scheuner C."/>
            <person name="Sibirny A.A."/>
            <person name="Slot J.C."/>
            <person name="Stielow J.B."/>
            <person name="Sun H."/>
            <person name="Kurtzman C.P."/>
            <person name="Blackwell M."/>
            <person name="Grigoriev I.V."/>
            <person name="Jeffries T.W."/>
        </authorList>
    </citation>
    <scope>NUCLEOTIDE SEQUENCE [LARGE SCALE GENOMIC DNA]</scope>
    <source>
        <strain evidence="5">DSM 1968</strain>
    </source>
</reference>
<dbReference type="InterPro" id="IPR057500">
    <property type="entry name" value="C2_DCK1_4th"/>
</dbReference>
<dbReference type="EMBL" id="KV454475">
    <property type="protein sequence ID" value="ODV64036.1"/>
    <property type="molecule type" value="Genomic_DNA"/>
</dbReference>
<keyword evidence="5" id="KW-1185">Reference proteome</keyword>
<dbReference type="PANTHER" id="PTHR45653">
    <property type="entry name" value="DEDICATOR OF CYTOKINESIS"/>
    <property type="match status" value="1"/>
</dbReference>
<dbReference type="InterPro" id="IPR026791">
    <property type="entry name" value="DOCK"/>
</dbReference>
<dbReference type="CDD" id="cd11684">
    <property type="entry name" value="DHR2_DOCK"/>
    <property type="match status" value="1"/>
</dbReference>
<feature type="domain" description="DOCKER" evidence="3">
    <location>
        <begin position="1353"/>
        <end position="1762"/>
    </location>
</feature>
<dbReference type="Gene3D" id="1.25.40.410">
    <property type="match status" value="1"/>
</dbReference>
<gene>
    <name evidence="4" type="ORF">ASCRUDRAFT_78986</name>
</gene>
<dbReference type="FunCoup" id="A0A1D2VQZ5">
    <property type="interactions" value="15"/>
</dbReference>
<dbReference type="PROSITE" id="PS51651">
    <property type="entry name" value="DOCKER"/>
    <property type="match status" value="1"/>
</dbReference>
<dbReference type="GeneID" id="30967960"/>
<evidence type="ECO:0000256" key="2">
    <source>
        <dbReference type="SAM" id="MobiDB-lite"/>
    </source>
</evidence>
<organism evidence="4 5">
    <name type="scientific">Ascoidea rubescens DSM 1968</name>
    <dbReference type="NCBI Taxonomy" id="1344418"/>
    <lineage>
        <taxon>Eukaryota</taxon>
        <taxon>Fungi</taxon>
        <taxon>Dikarya</taxon>
        <taxon>Ascomycota</taxon>
        <taxon>Saccharomycotina</taxon>
        <taxon>Saccharomycetes</taxon>
        <taxon>Ascoideaceae</taxon>
        <taxon>Ascoidea</taxon>
    </lineage>
</organism>
<evidence type="ECO:0000259" key="3">
    <source>
        <dbReference type="PROSITE" id="PS51651"/>
    </source>
</evidence>
<dbReference type="InterPro" id="IPR032376">
    <property type="entry name" value="DOCK_N"/>
</dbReference>
<dbReference type="InterPro" id="IPR046773">
    <property type="entry name" value="DOCKER_Lobe_C"/>
</dbReference>
<accession>A0A1D2VQZ5</accession>